<evidence type="ECO:0000313" key="2">
    <source>
        <dbReference type="EMBL" id="REL31491.1"/>
    </source>
</evidence>
<organism evidence="2 3">
    <name type="scientific">Thalassotalea euphylliae</name>
    <dbReference type="NCBI Taxonomy" id="1655234"/>
    <lineage>
        <taxon>Bacteria</taxon>
        <taxon>Pseudomonadati</taxon>
        <taxon>Pseudomonadota</taxon>
        <taxon>Gammaproteobacteria</taxon>
        <taxon>Alteromonadales</taxon>
        <taxon>Colwelliaceae</taxon>
        <taxon>Thalassotalea</taxon>
    </lineage>
</organism>
<dbReference type="SUPFAM" id="SSF53474">
    <property type="entry name" value="alpha/beta-Hydrolases"/>
    <property type="match status" value="1"/>
</dbReference>
<proteinExistence type="predicted"/>
<dbReference type="InterPro" id="IPR022742">
    <property type="entry name" value="Hydrolase_4"/>
</dbReference>
<dbReference type="EMBL" id="QUOT01000001">
    <property type="protein sequence ID" value="REL31491.1"/>
    <property type="molecule type" value="Genomic_DNA"/>
</dbReference>
<dbReference type="Proteomes" id="UP000256899">
    <property type="component" value="Unassembled WGS sequence"/>
</dbReference>
<comment type="caution">
    <text evidence="2">The sequence shown here is derived from an EMBL/GenBank/DDBJ whole genome shotgun (WGS) entry which is preliminary data.</text>
</comment>
<evidence type="ECO:0000313" key="3">
    <source>
        <dbReference type="Proteomes" id="UP000256899"/>
    </source>
</evidence>
<accession>A0A3E0U3D8</accession>
<dbReference type="Pfam" id="PF12146">
    <property type="entry name" value="Hydrolase_4"/>
    <property type="match status" value="1"/>
</dbReference>
<feature type="domain" description="Serine aminopeptidase S33" evidence="1">
    <location>
        <begin position="94"/>
        <end position="358"/>
    </location>
</feature>
<dbReference type="GO" id="GO:0016787">
    <property type="term" value="F:hydrolase activity"/>
    <property type="evidence" value="ECO:0007669"/>
    <property type="project" value="UniProtKB-KW"/>
</dbReference>
<keyword evidence="2" id="KW-0378">Hydrolase</keyword>
<sequence length="377" mass="42454">MLFFSTKLRNIMQAFHNINNNMKDLLAGLLAISMTLISVTASAMSSPWSITSEQELTTRYEREIKSFWQTGQFSQFSGVDDINIRYAQFVSPNRDKCLVLVPGRSEGYLKYQELAFDLTNAGYNLFIIDHRGQGLSGRMQADQHKGYVAMFDHYSDDLHYFVSNIVQTQCQQNIYLLAHSMGGAISARYMQRYQTPIKAAVLASPMIAINSGGIPNWLGEFIISGGDTLSKWLSDDSWYFLGQDGYSSRPFADNALMQSPVRYEIFTNLYQSTPELQLGGVTFRWLDEAVKANKDIFADVNKLTTPTLVLQAGSDTVVDNSAQDDFCRALHAAHPQSCPNGKPEVITGARHEIFFELDEYRVDGIVKTLNWFEQTGN</sequence>
<dbReference type="InterPro" id="IPR029058">
    <property type="entry name" value="AB_hydrolase_fold"/>
</dbReference>
<gene>
    <name evidence="2" type="ORF">DXX94_12625</name>
</gene>
<reference evidence="3" key="1">
    <citation type="submission" date="2018-08" db="EMBL/GenBank/DDBJ databases">
        <title>Thalassotalea euphylliae genome.</title>
        <authorList>
            <person name="Summers S."/>
            <person name="Rice S.A."/>
            <person name="Freckelton M.L."/>
            <person name="Nedved B.T."/>
            <person name="Hadfield M.G."/>
        </authorList>
    </citation>
    <scope>NUCLEOTIDE SEQUENCE [LARGE SCALE GENOMIC DNA]</scope>
    <source>
        <strain evidence="3">H3</strain>
    </source>
</reference>
<keyword evidence="3" id="KW-1185">Reference proteome</keyword>
<dbReference type="Gene3D" id="3.40.50.1820">
    <property type="entry name" value="alpha/beta hydrolase"/>
    <property type="match status" value="1"/>
</dbReference>
<dbReference type="AlphaFoldDB" id="A0A3E0U3D8"/>
<dbReference type="InterPro" id="IPR051044">
    <property type="entry name" value="MAG_DAG_Lipase"/>
</dbReference>
<evidence type="ECO:0000259" key="1">
    <source>
        <dbReference type="Pfam" id="PF12146"/>
    </source>
</evidence>
<name>A0A3E0U3D8_9GAMM</name>
<dbReference type="PANTHER" id="PTHR11614">
    <property type="entry name" value="PHOSPHOLIPASE-RELATED"/>
    <property type="match status" value="1"/>
</dbReference>
<protein>
    <submittedName>
        <fullName evidence="2">Alpha/beta fold hydrolase</fullName>
    </submittedName>
</protein>